<keyword evidence="2" id="KW-0677">Repeat</keyword>
<keyword evidence="6" id="KW-1185">Reference proteome</keyword>
<dbReference type="Gene3D" id="3.80.10.10">
    <property type="entry name" value="Ribonuclease Inhibitor"/>
    <property type="match status" value="1"/>
</dbReference>
<proteinExistence type="inferred from homology"/>
<dbReference type="EMBL" id="BSYO01000027">
    <property type="protein sequence ID" value="GMH24119.1"/>
    <property type="molecule type" value="Genomic_DNA"/>
</dbReference>
<organism evidence="5 6">
    <name type="scientific">Nepenthes gracilis</name>
    <name type="common">Slender pitcher plant</name>
    <dbReference type="NCBI Taxonomy" id="150966"/>
    <lineage>
        <taxon>Eukaryota</taxon>
        <taxon>Viridiplantae</taxon>
        <taxon>Streptophyta</taxon>
        <taxon>Embryophyta</taxon>
        <taxon>Tracheophyta</taxon>
        <taxon>Spermatophyta</taxon>
        <taxon>Magnoliopsida</taxon>
        <taxon>eudicotyledons</taxon>
        <taxon>Gunneridae</taxon>
        <taxon>Pentapetalae</taxon>
        <taxon>Caryophyllales</taxon>
        <taxon>Nepenthaceae</taxon>
        <taxon>Nepenthes</taxon>
    </lineage>
</organism>
<evidence type="ECO:0000256" key="4">
    <source>
        <dbReference type="SAM" id="MobiDB-lite"/>
    </source>
</evidence>
<dbReference type="SUPFAM" id="SSF52058">
    <property type="entry name" value="L domain-like"/>
    <property type="match status" value="1"/>
</dbReference>
<evidence type="ECO:0000313" key="5">
    <source>
        <dbReference type="EMBL" id="GMH24119.1"/>
    </source>
</evidence>
<feature type="region of interest" description="Disordered" evidence="4">
    <location>
        <begin position="131"/>
        <end position="212"/>
    </location>
</feature>
<accession>A0AAD3Y1L1</accession>
<dbReference type="PANTHER" id="PTHR11375">
    <property type="entry name" value="ACIDIC LEUCINE-RICH NUCLEAR PHOSPHOPROTEIN 32"/>
    <property type="match status" value="1"/>
</dbReference>
<evidence type="ECO:0000313" key="6">
    <source>
        <dbReference type="Proteomes" id="UP001279734"/>
    </source>
</evidence>
<dbReference type="GO" id="GO:0042393">
    <property type="term" value="F:histone binding"/>
    <property type="evidence" value="ECO:0007669"/>
    <property type="project" value="TreeGrafter"/>
</dbReference>
<evidence type="ECO:0008006" key="7">
    <source>
        <dbReference type="Google" id="ProtNLM"/>
    </source>
</evidence>
<dbReference type="GO" id="GO:0005634">
    <property type="term" value="C:nucleus"/>
    <property type="evidence" value="ECO:0007669"/>
    <property type="project" value="TreeGrafter"/>
</dbReference>
<dbReference type="AlphaFoldDB" id="A0AAD3Y1L1"/>
<feature type="compositionally biased region" description="Acidic residues" evidence="4">
    <location>
        <begin position="179"/>
        <end position="194"/>
    </location>
</feature>
<dbReference type="Pfam" id="PF13855">
    <property type="entry name" value="LRR_8"/>
    <property type="match status" value="1"/>
</dbReference>
<dbReference type="Proteomes" id="UP001279734">
    <property type="component" value="Unassembled WGS sequence"/>
</dbReference>
<reference evidence="5" key="1">
    <citation type="submission" date="2023-05" db="EMBL/GenBank/DDBJ databases">
        <title>Nepenthes gracilis genome sequencing.</title>
        <authorList>
            <person name="Fukushima K."/>
        </authorList>
    </citation>
    <scope>NUCLEOTIDE SEQUENCE</scope>
    <source>
        <strain evidence="5">SING2019-196</strain>
    </source>
</reference>
<protein>
    <recommendedName>
        <fullName evidence="7">Acidic leucine-rich nuclear phosphoprotein 32-related protein</fullName>
    </recommendedName>
</protein>
<sequence length="227" mass="24910">MDETWERAVETALNGQTDLASVRTLTLDGAVKCVHGRLPPPNLLEKFQTLQHLSIANIGVSSVEQFPCLPSLQKLILSDNRIAGGLEYLVEAGLSSLRDLDLSNNRIQIKGYRRRVFSLIKSLKYLDKIDAEDNERPESDDEDEGEDSDEDNPGCGEIDGEDNPYRLNGGHSSGRDGIVDVDEDEESDADEGETEIWRRKENGIHSQSNGFIVAAAGKVGEGRGWGG</sequence>
<evidence type="ECO:0000256" key="2">
    <source>
        <dbReference type="ARBA" id="ARBA00022737"/>
    </source>
</evidence>
<comment type="caution">
    <text evidence="5">The sequence shown here is derived from an EMBL/GenBank/DDBJ whole genome shotgun (WGS) entry which is preliminary data.</text>
</comment>
<name>A0AAD3Y1L1_NEPGR</name>
<evidence type="ECO:0000256" key="1">
    <source>
        <dbReference type="ARBA" id="ARBA00022614"/>
    </source>
</evidence>
<feature type="compositionally biased region" description="Acidic residues" evidence="4">
    <location>
        <begin position="138"/>
        <end position="162"/>
    </location>
</feature>
<dbReference type="PANTHER" id="PTHR11375:SF0">
    <property type="entry name" value="ACIDIC LEUCINE-RICH NUCLEAR PHOSPHOPROTEIN 32 FAMILY MEMBER A"/>
    <property type="match status" value="1"/>
</dbReference>
<gene>
    <name evidence="5" type="ORF">Nepgr_025962</name>
</gene>
<evidence type="ECO:0000256" key="3">
    <source>
        <dbReference type="ARBA" id="ARBA00025777"/>
    </source>
</evidence>
<dbReference type="InterPro" id="IPR045081">
    <property type="entry name" value="AN32"/>
</dbReference>
<dbReference type="InterPro" id="IPR032675">
    <property type="entry name" value="LRR_dom_sf"/>
</dbReference>
<dbReference type="InterPro" id="IPR001611">
    <property type="entry name" value="Leu-rich_rpt"/>
</dbReference>
<comment type="similarity">
    <text evidence="3">Belongs to the ANP32 family.</text>
</comment>
<keyword evidence="1" id="KW-0433">Leucine-rich repeat</keyword>